<evidence type="ECO:0000313" key="9">
    <source>
        <dbReference type="EMBL" id="EAT46180.1"/>
    </source>
</evidence>
<feature type="region of interest" description="Disordered" evidence="7">
    <location>
        <begin position="675"/>
        <end position="737"/>
    </location>
</feature>
<proteinExistence type="inferred from homology"/>
<evidence type="ECO:0000259" key="8">
    <source>
        <dbReference type="Pfam" id="PF22675"/>
    </source>
</evidence>
<dbReference type="SUPFAM" id="SSF54791">
    <property type="entry name" value="Eukaryotic type KH-domain (KH-domain type I)"/>
    <property type="match status" value="1"/>
</dbReference>
<name>Q17HQ9_AEDAE</name>
<evidence type="ECO:0000256" key="2">
    <source>
        <dbReference type="ARBA" id="ARBA00017795"/>
    </source>
</evidence>
<comment type="similarity">
    <text evidence="1">Belongs to the KHDC4 family.</text>
</comment>
<dbReference type="Pfam" id="PF22675">
    <property type="entry name" value="KH-I_KHDC4-BBP"/>
    <property type="match status" value="1"/>
</dbReference>
<dbReference type="Gene3D" id="3.30.1370.10">
    <property type="entry name" value="K Homology domain, type 1"/>
    <property type="match status" value="1"/>
</dbReference>
<evidence type="ECO:0000256" key="4">
    <source>
        <dbReference type="ARBA" id="ARBA00045732"/>
    </source>
</evidence>
<dbReference type="InterPro" id="IPR055256">
    <property type="entry name" value="KH_1_KHDC4/BBP-like"/>
</dbReference>
<keyword evidence="6" id="KW-0175">Coiled coil</keyword>
<evidence type="ECO:0000256" key="3">
    <source>
        <dbReference type="ARBA" id="ARBA00030267"/>
    </source>
</evidence>
<reference evidence="9" key="2">
    <citation type="journal article" date="2007" name="Science">
        <title>Genome sequence of Aedes aegypti, a major arbovirus vector.</title>
        <authorList>
            <person name="Nene V."/>
            <person name="Wortman J.R."/>
            <person name="Lawson D."/>
            <person name="Haas B."/>
            <person name="Kodira C."/>
            <person name="Tu Z.J."/>
            <person name="Loftus B."/>
            <person name="Xi Z."/>
            <person name="Megy K."/>
            <person name="Grabherr M."/>
            <person name="Ren Q."/>
            <person name="Zdobnov E.M."/>
            <person name="Lobo N.F."/>
            <person name="Campbell K.S."/>
            <person name="Brown S.E."/>
            <person name="Bonaldo M.F."/>
            <person name="Zhu J."/>
            <person name="Sinkins S.P."/>
            <person name="Hogenkamp D.G."/>
            <person name="Amedeo P."/>
            <person name="Arensburger P."/>
            <person name="Atkinson P.W."/>
            <person name="Bidwell S."/>
            <person name="Biedler J."/>
            <person name="Birney E."/>
            <person name="Bruggner R.V."/>
            <person name="Costas J."/>
            <person name="Coy M.R."/>
            <person name="Crabtree J."/>
            <person name="Crawford M."/>
            <person name="Debruyn B."/>
            <person name="Decaprio D."/>
            <person name="Eiglmeier K."/>
            <person name="Eisenstadt E."/>
            <person name="El-Dorry H."/>
            <person name="Gelbart W.M."/>
            <person name="Gomes S.L."/>
            <person name="Hammond M."/>
            <person name="Hannick L.I."/>
            <person name="Hogan J.R."/>
            <person name="Holmes M.H."/>
            <person name="Jaffe D."/>
            <person name="Johnston J.S."/>
            <person name="Kennedy R.C."/>
            <person name="Koo H."/>
            <person name="Kravitz S."/>
            <person name="Kriventseva E.V."/>
            <person name="Kulp D."/>
            <person name="Labutti K."/>
            <person name="Lee E."/>
            <person name="Li S."/>
            <person name="Lovin D.D."/>
            <person name="Mao C."/>
            <person name="Mauceli E."/>
            <person name="Menck C.F."/>
            <person name="Miller J.R."/>
            <person name="Montgomery P."/>
            <person name="Mori A."/>
            <person name="Nascimento A.L."/>
            <person name="Naveira H.F."/>
            <person name="Nusbaum C."/>
            <person name="O'leary S."/>
            <person name="Orvis J."/>
            <person name="Pertea M."/>
            <person name="Quesneville H."/>
            <person name="Reidenbach K.R."/>
            <person name="Rogers Y.H."/>
            <person name="Roth C.W."/>
            <person name="Schneider J.R."/>
            <person name="Schatz M."/>
            <person name="Shumway M."/>
            <person name="Stanke M."/>
            <person name="Stinson E.O."/>
            <person name="Tubio J.M."/>
            <person name="Vanzee J.P."/>
            <person name="Verjovski-Almeida S."/>
            <person name="Werner D."/>
            <person name="White O."/>
            <person name="Wyder S."/>
            <person name="Zeng Q."/>
            <person name="Zhao Q."/>
            <person name="Zhao Y."/>
            <person name="Hill C.A."/>
            <person name="Raikhel A.S."/>
            <person name="Soares M.B."/>
            <person name="Knudson D.L."/>
            <person name="Lee N.H."/>
            <person name="Galagan J."/>
            <person name="Salzberg S.L."/>
            <person name="Paulsen I.T."/>
            <person name="Dimopoulos G."/>
            <person name="Collins F.H."/>
            <person name="Birren B."/>
            <person name="Fraser-Liggett C.M."/>
            <person name="Severson D.W."/>
        </authorList>
    </citation>
    <scope>NUCLEOTIDE SEQUENCE [LARGE SCALE GENOMIC DNA]</scope>
    <source>
        <strain evidence="9">Liverpool</strain>
    </source>
</reference>
<feature type="domain" description="KHDC4/BBP-like KH-domain type I" evidence="8">
    <location>
        <begin position="14"/>
        <end position="88"/>
    </location>
</feature>
<dbReference type="CDD" id="cd22386">
    <property type="entry name" value="KH-I_KHDC4_rpt2"/>
    <property type="match status" value="1"/>
</dbReference>
<dbReference type="PANTHER" id="PTHR15744">
    <property type="entry name" value="BLOM7"/>
    <property type="match status" value="1"/>
</dbReference>
<comment type="function">
    <text evidence="4">RNA-binding protein involved in pre-mRNA splicing. Interacts with the PRP19C/Prp19 complex/NTC/Nineteen complex which is part of the spliceosome. Involved in regulating splice site selection. Binds preferentially RNA with A/C rich sequences and poly-C stretches.</text>
</comment>
<reference evidence="9" key="1">
    <citation type="submission" date="2005-10" db="EMBL/GenBank/DDBJ databases">
        <authorList>
            <person name="Loftus B.J."/>
            <person name="Nene V.M."/>
            <person name="Hannick L.I."/>
            <person name="Bidwell S."/>
            <person name="Haas B."/>
            <person name="Amedeo P."/>
            <person name="Orvis J."/>
            <person name="Wortman J.R."/>
            <person name="White O.R."/>
            <person name="Salzberg S."/>
            <person name="Shumway M."/>
            <person name="Koo H."/>
            <person name="Zhao Y."/>
            <person name="Holmes M."/>
            <person name="Miller J."/>
            <person name="Schatz M."/>
            <person name="Pop M."/>
            <person name="Pai G."/>
            <person name="Utterback T."/>
            <person name="Rogers Y.-H."/>
            <person name="Kravitz S."/>
            <person name="Fraser C.M."/>
        </authorList>
    </citation>
    <scope>NUCLEOTIDE SEQUENCE</scope>
    <source>
        <strain evidence="9">Liverpool</strain>
    </source>
</reference>
<dbReference type="GO" id="GO:0005634">
    <property type="term" value="C:nucleus"/>
    <property type="evidence" value="ECO:0007669"/>
    <property type="project" value="InterPro"/>
</dbReference>
<accession>Q17HQ9</accession>
<dbReference type="PhylomeDB" id="Q17HQ9"/>
<dbReference type="HOGENOM" id="CLU_016466_0_0_1"/>
<protein>
    <recommendedName>
        <fullName evidence="2">KH homology domain-containing protein 4</fullName>
    </recommendedName>
    <alternativeName>
        <fullName evidence="3">Brings lots of money 7</fullName>
    </alternativeName>
</protein>
<keyword evidence="5" id="KW-0694">RNA-binding</keyword>
<dbReference type="PROSITE" id="PS50084">
    <property type="entry name" value="KH_TYPE_1"/>
    <property type="match status" value="1"/>
</dbReference>
<dbReference type="PANTHER" id="PTHR15744:SF0">
    <property type="entry name" value="KH HOMOLOGY DOMAIN-CONTAINING PROTEIN 4"/>
    <property type="match status" value="1"/>
</dbReference>
<dbReference type="EMBL" id="CH477246">
    <property type="protein sequence ID" value="EAT46180.1"/>
    <property type="molecule type" value="Genomic_DNA"/>
</dbReference>
<dbReference type="Proteomes" id="UP000682892">
    <property type="component" value="Unassembled WGS sequence"/>
</dbReference>
<dbReference type="PaxDb" id="7159-AAEL002621-PA"/>
<evidence type="ECO:0000256" key="1">
    <source>
        <dbReference type="ARBA" id="ARBA00006093"/>
    </source>
</evidence>
<dbReference type="InterPro" id="IPR047889">
    <property type="entry name" value="KHDC4_KH-I_second"/>
</dbReference>
<sequence length="863" mass="94562">MCVAKLLVGLDHAPMSFNVRHRIIGDGGTNLNYIRQETGAMVSLRGRGSLAIEPQTGQEAPEPLQLCIEHPTLDGLQSAKQLAKNLIETLQEELNLFQENIVPKQNYQVIQQPTLVQTTQVPQMPPMIRAQHVAQPNGIIHQPPPPVLPPQGFIQHAQSQPPPPQIIQQPPTIIQSHVPMQLHSQPSNVVISQIQTAPQITNVSNPPPGTQIRPPMMHLKNAGPPHMSQPPPNIQLTQTAEAPQQILVNQAPPYQVQYIQQNPSIQTSSAPHQTGQVTIQHVIQPQPQPIQGIVQTTMPPPQFDQFQRPPQGQQIIAVQGSTAFMVPPPNIIHQTVAPQPQNQIIVQSQPILTHPPPNSIPQELVQTTMQPTIAQSASLGPPPMAQVPMLVNNAEDKKPGEMQIKQDLVKLEEGPPPGTIIQQITKPTVIPVSSMPGIPLSQPPPPIMSVPPPTVQHIVGNTIITSQANPPISHAIPQQIYSQIPVSIQSFQPAPQQIHMNGSTHFVVNAPHPWPPSGPTNPPPQIQQVPVSSMQNIQFTTQTMRNPNEFQIISQPTIISAAEYRPPPQQQHIITTSSFNPQLQPPPGVQVFHTVPPPTQQIITSIPNPQPQTQIIEAPPHPVPPPHPAATHQIITTPVPPPPPPFTTTVQYSAPHEPKNPMTIDVQQHQMHGMRSGQKRKHPDEEILKNIPPKMGMGPVGQKSHSKQNPIGILPKSSSSSQKHTKPSDALVHPQSNGEFNGNSSNKTMMANPAVAQSPQSQWQILFLLRRMAPAVAAQYTQSRSADHKNQTTSTLATAIRWFSEETPEIDDLRCTFDALFVDTFAFTNLPTCSVVRRSGCRYWCVRSSLLSTLLLRTCQKSA</sequence>
<dbReference type="STRING" id="7159.Q17HQ9"/>
<dbReference type="InterPro" id="IPR036612">
    <property type="entry name" value="KH_dom_type_1_sf"/>
</dbReference>
<evidence type="ECO:0000256" key="7">
    <source>
        <dbReference type="SAM" id="MobiDB-lite"/>
    </source>
</evidence>
<dbReference type="InterPro" id="IPR031121">
    <property type="entry name" value="RIK/BLOM7"/>
</dbReference>
<evidence type="ECO:0000256" key="6">
    <source>
        <dbReference type="SAM" id="Coils"/>
    </source>
</evidence>
<evidence type="ECO:0000313" key="10">
    <source>
        <dbReference type="Proteomes" id="UP000682892"/>
    </source>
</evidence>
<dbReference type="AlphaFoldDB" id="Q17HQ9"/>
<dbReference type="OMA" id="WLYQAQQ"/>
<gene>
    <name evidence="9" type="ORF">AaeL_AAEL002621</name>
</gene>
<reference evidence="9" key="3">
    <citation type="submission" date="2012-09" db="EMBL/GenBank/DDBJ databases">
        <authorList>
            <consortium name="VectorBase"/>
        </authorList>
    </citation>
    <scope>NUCLEOTIDE SEQUENCE</scope>
    <source>
        <strain evidence="9">Liverpool</strain>
    </source>
</reference>
<dbReference type="eggNOG" id="KOG1960">
    <property type="taxonomic scope" value="Eukaryota"/>
</dbReference>
<evidence type="ECO:0000256" key="5">
    <source>
        <dbReference type="PROSITE-ProRule" id="PRU00117"/>
    </source>
</evidence>
<dbReference type="FunFam" id="3.30.1370.10:FF:000037">
    <property type="entry name" value="KH domain protein"/>
    <property type="match status" value="1"/>
</dbReference>
<organism evidence="9 10">
    <name type="scientific">Aedes aegypti</name>
    <name type="common">Yellowfever mosquito</name>
    <name type="synonym">Culex aegypti</name>
    <dbReference type="NCBI Taxonomy" id="7159"/>
    <lineage>
        <taxon>Eukaryota</taxon>
        <taxon>Metazoa</taxon>
        <taxon>Ecdysozoa</taxon>
        <taxon>Arthropoda</taxon>
        <taxon>Hexapoda</taxon>
        <taxon>Insecta</taxon>
        <taxon>Pterygota</taxon>
        <taxon>Neoptera</taxon>
        <taxon>Endopterygota</taxon>
        <taxon>Diptera</taxon>
        <taxon>Nematocera</taxon>
        <taxon>Culicoidea</taxon>
        <taxon>Culicidae</taxon>
        <taxon>Culicinae</taxon>
        <taxon>Aedini</taxon>
        <taxon>Aedes</taxon>
        <taxon>Stegomyia</taxon>
    </lineage>
</organism>
<dbReference type="GO" id="GO:0003723">
    <property type="term" value="F:RNA binding"/>
    <property type="evidence" value="ECO:0007669"/>
    <property type="project" value="UniProtKB-UniRule"/>
</dbReference>
<feature type="coiled-coil region" evidence="6">
    <location>
        <begin position="73"/>
        <end position="100"/>
    </location>
</feature>
<dbReference type="VEuPathDB" id="VectorBase:AAEL019699"/>